<feature type="transmembrane region" description="Helical" evidence="6">
    <location>
        <begin position="190"/>
        <end position="210"/>
    </location>
</feature>
<dbReference type="PANTHER" id="PTHR32089">
    <property type="entry name" value="METHYL-ACCEPTING CHEMOTAXIS PROTEIN MCPB"/>
    <property type="match status" value="1"/>
</dbReference>
<keyword evidence="6" id="KW-0472">Membrane</keyword>
<evidence type="ECO:0000313" key="9">
    <source>
        <dbReference type="EMBL" id="MDW5595400.1"/>
    </source>
</evidence>
<dbReference type="Gene3D" id="6.10.340.10">
    <property type="match status" value="1"/>
</dbReference>
<dbReference type="PANTHER" id="PTHR32089:SF112">
    <property type="entry name" value="LYSOZYME-LIKE PROTEIN-RELATED"/>
    <property type="match status" value="1"/>
</dbReference>
<dbReference type="InterPro" id="IPR003660">
    <property type="entry name" value="HAMP_dom"/>
</dbReference>
<gene>
    <name evidence="9" type="ORF">R7226_13710</name>
</gene>
<sequence>MKLSVRTKLLGGFLVLAVLIAAVGAIGISKMNSTRDGTDRFSDTTVPALQSIGYANAMLHMYRENQLHYVAALSQGRSGAHWARQATASLEWMEGMLDGARRAATTDEERTALTTFREQWQRYVDDSATFRSLADAGDYGAAYAAINGPAIDRTFEIAHMTIGDTSRIIVRFSNERADAANDSVSSGTTLIFVLVALAVVAALLLAWLFSRWIGGALKQMLTAARGIAQGDVEQKLTIRSSDEIGQTVDAFREMVAYLEEASGAAQRIAAGDLSREIVPRSERDALGVAFAEMNGTLREALGEQSSLELLIERMDELERGDLTALEQGLAAVAQGDLTRDASATAEPIAVPAGQDAGRLATIFNRMLARAHSSVDGYNAMRDKVAGMVREINQEAATVSDASRQMVTASTETGGTIDEIAGAVGEISSGAQRQVDTLGRARELTGQVVAVTRESAGNAERTTAAAEQARTVAEEGASAIAEATEAMQAVQQSSAAVTDTIRELGAKSDQIGGIVDTITGIAEQTNLLALNAAIEAARAGEQGRGFAVVAEEVRKLAEESQQAASSISGLISQIQTETGRAVEVVENGAARTHEGVATVSQARESFLRIGTSVDDMTNRVGQIALAVEQISSTAVAMEENMAQVVAVAEQSSASTEQVSASVQQTSAASQELAASAHGLASSAQQLERVVGQFVLA</sequence>
<protein>
    <submittedName>
        <fullName evidence="9">Methyl-accepting chemotaxis protein</fullName>
    </submittedName>
</protein>
<dbReference type="RefSeq" id="WP_318597734.1">
    <property type="nucleotide sequence ID" value="NZ_JAWSTH010000032.1"/>
</dbReference>
<dbReference type="PROSITE" id="PS50885">
    <property type="entry name" value="HAMP"/>
    <property type="match status" value="2"/>
</dbReference>
<dbReference type="InterPro" id="IPR024478">
    <property type="entry name" value="HlyB_4HB_MCP"/>
</dbReference>
<evidence type="ECO:0000256" key="5">
    <source>
        <dbReference type="PROSITE-ProRule" id="PRU00284"/>
    </source>
</evidence>
<keyword evidence="3 5" id="KW-0807">Transducer</keyword>
<evidence type="ECO:0000313" key="10">
    <source>
        <dbReference type="Proteomes" id="UP001284601"/>
    </source>
</evidence>
<keyword evidence="1 6" id="KW-0812">Transmembrane</keyword>
<evidence type="ECO:0000256" key="4">
    <source>
        <dbReference type="ARBA" id="ARBA00029447"/>
    </source>
</evidence>
<dbReference type="Pfam" id="PF00672">
    <property type="entry name" value="HAMP"/>
    <property type="match status" value="2"/>
</dbReference>
<accession>A0ABU4HS90</accession>
<dbReference type="SUPFAM" id="SSF58104">
    <property type="entry name" value="Methyl-accepting chemotaxis protein (MCP) signaling domain"/>
    <property type="match status" value="1"/>
</dbReference>
<proteinExistence type="inferred from homology"/>
<name>A0ABU4HS90_9ACTN</name>
<dbReference type="PROSITE" id="PS50111">
    <property type="entry name" value="CHEMOTAXIS_TRANSDUC_2"/>
    <property type="match status" value="1"/>
</dbReference>
<organism evidence="9 10">
    <name type="scientific">Conexibacter stalactiti</name>
    <dbReference type="NCBI Taxonomy" id="1940611"/>
    <lineage>
        <taxon>Bacteria</taxon>
        <taxon>Bacillati</taxon>
        <taxon>Actinomycetota</taxon>
        <taxon>Thermoleophilia</taxon>
        <taxon>Solirubrobacterales</taxon>
        <taxon>Conexibacteraceae</taxon>
        <taxon>Conexibacter</taxon>
    </lineage>
</organism>
<comment type="caution">
    <text evidence="9">The sequence shown here is derived from an EMBL/GenBank/DDBJ whole genome shotgun (WGS) entry which is preliminary data.</text>
</comment>
<dbReference type="Pfam" id="PF12729">
    <property type="entry name" value="4HB_MCP_1"/>
    <property type="match status" value="1"/>
</dbReference>
<evidence type="ECO:0000256" key="6">
    <source>
        <dbReference type="SAM" id="Phobius"/>
    </source>
</evidence>
<reference evidence="10" key="1">
    <citation type="submission" date="2023-07" db="EMBL/GenBank/DDBJ databases">
        <title>Conexibacter stalactiti sp. nov., isolated from stalactites in a lava cave and emended description of the genus Conexibacter.</title>
        <authorList>
            <person name="Lee S.D."/>
        </authorList>
    </citation>
    <scope>NUCLEOTIDE SEQUENCE [LARGE SCALE GENOMIC DNA]</scope>
    <source>
        <strain evidence="10">KCTC 39840</strain>
    </source>
</reference>
<evidence type="ECO:0000259" key="8">
    <source>
        <dbReference type="PROSITE" id="PS50885"/>
    </source>
</evidence>
<dbReference type="SMART" id="SM00304">
    <property type="entry name" value="HAMP"/>
    <property type="match status" value="2"/>
</dbReference>
<keyword evidence="2 6" id="KW-1133">Transmembrane helix</keyword>
<evidence type="ECO:0000256" key="2">
    <source>
        <dbReference type="ARBA" id="ARBA00022989"/>
    </source>
</evidence>
<evidence type="ECO:0000256" key="3">
    <source>
        <dbReference type="ARBA" id="ARBA00023224"/>
    </source>
</evidence>
<dbReference type="Pfam" id="PF00015">
    <property type="entry name" value="MCPsignal"/>
    <property type="match status" value="1"/>
</dbReference>
<keyword evidence="10" id="KW-1185">Reference proteome</keyword>
<dbReference type="CDD" id="cd11386">
    <property type="entry name" value="MCP_signal"/>
    <property type="match status" value="1"/>
</dbReference>
<comment type="similarity">
    <text evidence="4">Belongs to the methyl-accepting chemotaxis (MCP) protein family.</text>
</comment>
<dbReference type="PRINTS" id="PR00260">
    <property type="entry name" value="CHEMTRNSDUCR"/>
</dbReference>
<feature type="domain" description="HAMP" evidence="8">
    <location>
        <begin position="211"/>
        <end position="263"/>
    </location>
</feature>
<evidence type="ECO:0000256" key="1">
    <source>
        <dbReference type="ARBA" id="ARBA00022692"/>
    </source>
</evidence>
<dbReference type="EMBL" id="JAWSTH010000032">
    <property type="protein sequence ID" value="MDW5595400.1"/>
    <property type="molecule type" value="Genomic_DNA"/>
</dbReference>
<dbReference type="SMART" id="SM00283">
    <property type="entry name" value="MA"/>
    <property type="match status" value="1"/>
</dbReference>
<evidence type="ECO:0000259" key="7">
    <source>
        <dbReference type="PROSITE" id="PS50111"/>
    </source>
</evidence>
<dbReference type="Gene3D" id="1.10.287.950">
    <property type="entry name" value="Methyl-accepting chemotaxis protein"/>
    <property type="match status" value="1"/>
</dbReference>
<dbReference type="InterPro" id="IPR004090">
    <property type="entry name" value="Chemotax_Me-accpt_rcpt"/>
</dbReference>
<dbReference type="Proteomes" id="UP001284601">
    <property type="component" value="Unassembled WGS sequence"/>
</dbReference>
<dbReference type="InterPro" id="IPR004089">
    <property type="entry name" value="MCPsignal_dom"/>
</dbReference>
<dbReference type="CDD" id="cd06225">
    <property type="entry name" value="HAMP"/>
    <property type="match status" value="1"/>
</dbReference>
<feature type="domain" description="HAMP" evidence="8">
    <location>
        <begin position="322"/>
        <end position="375"/>
    </location>
</feature>
<feature type="domain" description="Methyl-accepting transducer" evidence="7">
    <location>
        <begin position="408"/>
        <end position="665"/>
    </location>
</feature>